<dbReference type="SUPFAM" id="SSF56601">
    <property type="entry name" value="beta-lactamase/transpeptidase-like"/>
    <property type="match status" value="1"/>
</dbReference>
<dbReference type="EMBL" id="JAUKPO010000025">
    <property type="protein sequence ID" value="MDO1450052.1"/>
    <property type="molecule type" value="Genomic_DNA"/>
</dbReference>
<feature type="domain" description="Penicillin-binding C-terminal" evidence="15">
    <location>
        <begin position="692"/>
        <end position="772"/>
    </location>
</feature>
<keyword evidence="7" id="KW-0808">Transferase</keyword>
<comment type="similarity">
    <text evidence="3">In the N-terminal section; belongs to the glycosyltransferase 51 family.</text>
</comment>
<dbReference type="PANTHER" id="PTHR32282">
    <property type="entry name" value="BINDING PROTEIN TRANSPEPTIDASE, PUTATIVE-RELATED"/>
    <property type="match status" value="1"/>
</dbReference>
<proteinExistence type="inferred from homology"/>
<evidence type="ECO:0000256" key="2">
    <source>
        <dbReference type="ARBA" id="ARBA00007090"/>
    </source>
</evidence>
<keyword evidence="12" id="KW-0812">Transmembrane</keyword>
<evidence type="ECO:0000259" key="13">
    <source>
        <dbReference type="Pfam" id="PF00905"/>
    </source>
</evidence>
<dbReference type="InterPro" id="IPR009647">
    <property type="entry name" value="PBP_C"/>
</dbReference>
<dbReference type="SUPFAM" id="SSF53955">
    <property type="entry name" value="Lysozyme-like"/>
    <property type="match status" value="1"/>
</dbReference>
<accession>A0ABT8RD83</accession>
<keyword evidence="5" id="KW-0645">Protease</keyword>
<organism evidence="16 17">
    <name type="scientific">Rhodocytophaga aerolata</name>
    <dbReference type="NCBI Taxonomy" id="455078"/>
    <lineage>
        <taxon>Bacteria</taxon>
        <taxon>Pseudomonadati</taxon>
        <taxon>Bacteroidota</taxon>
        <taxon>Cytophagia</taxon>
        <taxon>Cytophagales</taxon>
        <taxon>Rhodocytophagaceae</taxon>
        <taxon>Rhodocytophaga</taxon>
    </lineage>
</organism>
<evidence type="ECO:0000256" key="12">
    <source>
        <dbReference type="SAM" id="Phobius"/>
    </source>
</evidence>
<dbReference type="Gene3D" id="3.40.710.10">
    <property type="entry name" value="DD-peptidase/beta-lactamase superfamily"/>
    <property type="match status" value="1"/>
</dbReference>
<evidence type="ECO:0000256" key="4">
    <source>
        <dbReference type="ARBA" id="ARBA00022645"/>
    </source>
</evidence>
<dbReference type="PANTHER" id="PTHR32282:SF15">
    <property type="entry name" value="PENICILLIN-BINDING PROTEIN 1C"/>
    <property type="match status" value="1"/>
</dbReference>
<evidence type="ECO:0000256" key="8">
    <source>
        <dbReference type="ARBA" id="ARBA00022801"/>
    </source>
</evidence>
<feature type="domain" description="Glycosyl transferase family 51" evidence="14">
    <location>
        <begin position="53"/>
        <end position="226"/>
    </location>
</feature>
<evidence type="ECO:0000256" key="5">
    <source>
        <dbReference type="ARBA" id="ARBA00022670"/>
    </source>
</evidence>
<sequence>MFPRAKVLLLKQLLKGILALAGVVFVIFLFLHLLFPLKKTISYSQIITARNGTVMHAFLSPDDKWRLKTELSEIIPQLRKTIIYKEDKYFYYHPGINPVAVVRAAFNNLLTGKTTSGASTITMQVARLMAPKERTYANKFIELFRALQLEWLYSKEEILQLYLNLVPYGGNIEGVKSASLLYFGQLPDKLSLAQIATLAIVPNRPTSLGLGKNELMLVQERNKWLKRFAANQLFSPKEIVDALAEPLAAKRRPFPKIAPHLANRMKYEQPEVTNIHTSLNLPIQDKVQSLAYNYHKRLQRYNINNIAVLVLNNRTMEVEAYIGSPDYANNTHAGQVDGVRAIRSPGSTLKPLVYALGIDQGNITPKTMIADVPSNFAGYNPDNFDKKFNGMISVEKALSFSLNIPAVKVLHETGLPLFIEKLNQAHFEQIKKDQNKLGLSVILGGCGVTLEELTGLYAAFANGGMYKPIVYTLPAKPASLDSLHSIRIVSPEAAFMINEILTQATRPDLPNNYQSSYHIPKVAWKTGTSYGRRDAWSIGYNARYTVGVWVGNASGEGIRELTGADIATPLLFNIFNSIDYNSANRWFTAPKDLKVRLVCAESGLAPGDFCQHQVADYFIPLISDTKKCMHIKQVAVQANEAYSYCTSCLPQNGYKQKIYPNYSPEVVAYYEHTGLAYQKIPPHNPACTRIFDDQAPQIVSPANGREYILDSKSAELMLSCQADNEIKKVYWYINDHLYTSAGAAEKVFFKPIAGTVKISCSDDKGRNSDVQITVREE</sequence>
<dbReference type="Proteomes" id="UP001168528">
    <property type="component" value="Unassembled WGS sequence"/>
</dbReference>
<reference evidence="16" key="1">
    <citation type="submission" date="2023-07" db="EMBL/GenBank/DDBJ databases">
        <title>The genome sequence of Rhodocytophaga aerolata KACC 12507.</title>
        <authorList>
            <person name="Zhang X."/>
        </authorList>
    </citation>
    <scope>NUCLEOTIDE SEQUENCE</scope>
    <source>
        <strain evidence="16">KACC 12507</strain>
    </source>
</reference>
<dbReference type="Pfam" id="PF00912">
    <property type="entry name" value="Transgly"/>
    <property type="match status" value="1"/>
</dbReference>
<evidence type="ECO:0000259" key="15">
    <source>
        <dbReference type="Pfam" id="PF06832"/>
    </source>
</evidence>
<dbReference type="InterPro" id="IPR023346">
    <property type="entry name" value="Lysozyme-like_dom_sf"/>
</dbReference>
<dbReference type="InterPro" id="IPR050396">
    <property type="entry name" value="Glycosyltr_51/Transpeptidase"/>
</dbReference>
<dbReference type="InterPro" id="IPR001264">
    <property type="entry name" value="Glyco_trans_51"/>
</dbReference>
<evidence type="ECO:0000313" key="17">
    <source>
        <dbReference type="Proteomes" id="UP001168528"/>
    </source>
</evidence>
<comment type="caution">
    <text evidence="16">The sequence shown here is derived from an EMBL/GenBank/DDBJ whole genome shotgun (WGS) entry which is preliminary data.</text>
</comment>
<name>A0ABT8RD83_9BACT</name>
<comment type="pathway">
    <text evidence="1">Cell wall biogenesis; peptidoglycan biosynthesis.</text>
</comment>
<keyword evidence="4" id="KW-0121">Carboxypeptidase</keyword>
<evidence type="ECO:0000313" key="16">
    <source>
        <dbReference type="EMBL" id="MDO1450052.1"/>
    </source>
</evidence>
<gene>
    <name evidence="16" type="primary">pbpC</name>
    <name evidence="16" type="ORF">Q0590_27475</name>
</gene>
<evidence type="ECO:0000256" key="3">
    <source>
        <dbReference type="ARBA" id="ARBA00007739"/>
    </source>
</evidence>
<dbReference type="InterPro" id="IPR011815">
    <property type="entry name" value="PBP_1c"/>
</dbReference>
<keyword evidence="17" id="KW-1185">Reference proteome</keyword>
<dbReference type="Pfam" id="PF00905">
    <property type="entry name" value="Transpeptidase"/>
    <property type="match status" value="1"/>
</dbReference>
<keyword evidence="9" id="KW-0511">Multifunctional enzyme</keyword>
<keyword evidence="12" id="KW-1133">Transmembrane helix</keyword>
<dbReference type="InterPro" id="IPR012338">
    <property type="entry name" value="Beta-lactam/transpept-like"/>
</dbReference>
<keyword evidence="6" id="KW-0328">Glycosyltransferase</keyword>
<dbReference type="RefSeq" id="WP_302040855.1">
    <property type="nucleotide sequence ID" value="NZ_JAUKPO010000025.1"/>
</dbReference>
<dbReference type="InterPro" id="IPR001460">
    <property type="entry name" value="PCN-bd_Tpept"/>
</dbReference>
<evidence type="ECO:0000256" key="7">
    <source>
        <dbReference type="ARBA" id="ARBA00022679"/>
    </source>
</evidence>
<dbReference type="EC" id="2.4.99.28" evidence="10"/>
<protein>
    <recommendedName>
        <fullName evidence="10">peptidoglycan glycosyltransferase</fullName>
        <ecNumber evidence="10">2.4.99.28</ecNumber>
    </recommendedName>
</protein>
<feature type="transmembrane region" description="Helical" evidence="12">
    <location>
        <begin position="12"/>
        <end position="35"/>
    </location>
</feature>
<keyword evidence="12" id="KW-0472">Membrane</keyword>
<dbReference type="NCBIfam" id="TIGR02073">
    <property type="entry name" value="PBP_1c"/>
    <property type="match status" value="1"/>
</dbReference>
<comment type="similarity">
    <text evidence="2">In the C-terminal section; belongs to the transpeptidase family.</text>
</comment>
<dbReference type="Pfam" id="PF06832">
    <property type="entry name" value="BiPBP_C"/>
    <property type="match status" value="1"/>
</dbReference>
<evidence type="ECO:0000256" key="9">
    <source>
        <dbReference type="ARBA" id="ARBA00023268"/>
    </source>
</evidence>
<evidence type="ECO:0000256" key="10">
    <source>
        <dbReference type="ARBA" id="ARBA00044770"/>
    </source>
</evidence>
<evidence type="ECO:0000259" key="14">
    <source>
        <dbReference type="Pfam" id="PF00912"/>
    </source>
</evidence>
<evidence type="ECO:0000256" key="6">
    <source>
        <dbReference type="ARBA" id="ARBA00022676"/>
    </source>
</evidence>
<evidence type="ECO:0000256" key="11">
    <source>
        <dbReference type="ARBA" id="ARBA00049902"/>
    </source>
</evidence>
<dbReference type="InterPro" id="IPR036950">
    <property type="entry name" value="PBP_transglycosylase"/>
</dbReference>
<keyword evidence="8" id="KW-0378">Hydrolase</keyword>
<dbReference type="Gene3D" id="1.10.3810.10">
    <property type="entry name" value="Biosynthetic peptidoglycan transglycosylase-like"/>
    <property type="match status" value="1"/>
</dbReference>
<comment type="catalytic activity">
    <reaction evidence="11">
        <text>[GlcNAc-(1-&gt;4)-Mur2Ac(oyl-L-Ala-gamma-D-Glu-L-Lys-D-Ala-D-Ala)](n)-di-trans,octa-cis-undecaprenyl diphosphate + beta-D-GlcNAc-(1-&gt;4)-Mur2Ac(oyl-L-Ala-gamma-D-Glu-L-Lys-D-Ala-D-Ala)-di-trans,octa-cis-undecaprenyl diphosphate = [GlcNAc-(1-&gt;4)-Mur2Ac(oyl-L-Ala-gamma-D-Glu-L-Lys-D-Ala-D-Ala)](n+1)-di-trans,octa-cis-undecaprenyl diphosphate + di-trans,octa-cis-undecaprenyl diphosphate + H(+)</text>
        <dbReference type="Rhea" id="RHEA:23708"/>
        <dbReference type="Rhea" id="RHEA-COMP:9602"/>
        <dbReference type="Rhea" id="RHEA-COMP:9603"/>
        <dbReference type="ChEBI" id="CHEBI:15378"/>
        <dbReference type="ChEBI" id="CHEBI:58405"/>
        <dbReference type="ChEBI" id="CHEBI:60033"/>
        <dbReference type="ChEBI" id="CHEBI:78435"/>
        <dbReference type="EC" id="2.4.99.28"/>
    </reaction>
</comment>
<evidence type="ECO:0000256" key="1">
    <source>
        <dbReference type="ARBA" id="ARBA00004752"/>
    </source>
</evidence>
<feature type="domain" description="Penicillin-binding protein transpeptidase" evidence="13">
    <location>
        <begin position="307"/>
        <end position="551"/>
    </location>
</feature>